<reference evidence="7" key="1">
    <citation type="submission" date="2022-01" db="EMBL/GenBank/DDBJ databases">
        <title>Comparative genomics reveals a dynamic genome evolution in the ectomycorrhizal milk-cap (Lactarius) mushrooms.</title>
        <authorList>
            <consortium name="DOE Joint Genome Institute"/>
            <person name="Lebreton A."/>
            <person name="Tang N."/>
            <person name="Kuo A."/>
            <person name="LaButti K."/>
            <person name="Drula E."/>
            <person name="Barry K."/>
            <person name="Clum A."/>
            <person name="Lipzen A."/>
            <person name="Mousain D."/>
            <person name="Ng V."/>
            <person name="Wang R."/>
            <person name="Wang X."/>
            <person name="Dai Y."/>
            <person name="Henrissat B."/>
            <person name="Grigoriev I.V."/>
            <person name="Guerin-Laguette A."/>
            <person name="Yu F."/>
            <person name="Martin F.M."/>
        </authorList>
    </citation>
    <scope>NUCLEOTIDE SEQUENCE</scope>
    <source>
        <strain evidence="7">QP</strain>
    </source>
</reference>
<proteinExistence type="predicted"/>
<comment type="caution">
    <text evidence="7">The sequence shown here is derived from an EMBL/GenBank/DDBJ whole genome shotgun (WGS) entry which is preliminary data.</text>
</comment>
<evidence type="ECO:0000256" key="4">
    <source>
        <dbReference type="ARBA" id="ARBA00023136"/>
    </source>
</evidence>
<dbReference type="PANTHER" id="PTHR15549:SF26">
    <property type="entry name" value="AXIAL BUDDING PATTERN PROTEIN 2-RELATED"/>
    <property type="match status" value="1"/>
</dbReference>
<evidence type="ECO:0000256" key="6">
    <source>
        <dbReference type="SAM" id="Phobius"/>
    </source>
</evidence>
<name>A0AAD4Q978_9AGAM</name>
<evidence type="ECO:0000313" key="8">
    <source>
        <dbReference type="Proteomes" id="UP001201163"/>
    </source>
</evidence>
<keyword evidence="3 6" id="KW-1133">Transmembrane helix</keyword>
<comment type="subcellular location">
    <subcellularLocation>
        <location evidence="1">Membrane</location>
        <topology evidence="1">Single-pass membrane protein</topology>
    </subcellularLocation>
</comment>
<feature type="transmembrane region" description="Helical" evidence="6">
    <location>
        <begin position="144"/>
        <end position="167"/>
    </location>
</feature>
<dbReference type="InterPro" id="IPR051694">
    <property type="entry name" value="Immunoregulatory_rcpt-like"/>
</dbReference>
<feature type="compositionally biased region" description="Pro residues" evidence="5">
    <location>
        <begin position="332"/>
        <end position="342"/>
    </location>
</feature>
<dbReference type="Proteomes" id="UP001201163">
    <property type="component" value="Unassembled WGS sequence"/>
</dbReference>
<feature type="compositionally biased region" description="Low complexity" evidence="5">
    <location>
        <begin position="17"/>
        <end position="72"/>
    </location>
</feature>
<feature type="region of interest" description="Disordered" evidence="5">
    <location>
        <begin position="255"/>
        <end position="351"/>
    </location>
</feature>
<accession>A0AAD4Q978</accession>
<feature type="region of interest" description="Disordered" evidence="5">
    <location>
        <begin position="202"/>
        <end position="234"/>
    </location>
</feature>
<evidence type="ECO:0000256" key="3">
    <source>
        <dbReference type="ARBA" id="ARBA00022989"/>
    </source>
</evidence>
<feature type="compositionally biased region" description="Polar residues" evidence="5">
    <location>
        <begin position="73"/>
        <end position="88"/>
    </location>
</feature>
<sequence>MALDKRQSDVSTPTPPSSSTEPPSSTSSPPAPSTTPTSSSSTPTPTSTPEQSTSSPQPSPTTQANPTPTTAPQQGSSSSPVGNGSTQHTPNSTPTLSSTSTSVFTSVLVTTGANGQVVTTTIQSTIIITPSVTASSRSSSNTGAIVGGVAGGIAGLVAILLIGLFCWRRNRRRRDDFDGNFDPDRVVGHVGHTDLAGAEVTPYSYEPGVAGGTPAHSGPSTGAPSSSGGGSMRQYRDSQALLGGVFEAGAATATSGSHYAPTSSDSASAYPSSVAHSSQQHGAMPVPQPYRPMSGKEREALRQRGEGGLGLASALEEDEVIQHTDGGQIPVPSVPASPPHEVPPSYDSIPR</sequence>
<keyword evidence="8" id="KW-1185">Reference proteome</keyword>
<evidence type="ECO:0000256" key="1">
    <source>
        <dbReference type="ARBA" id="ARBA00004167"/>
    </source>
</evidence>
<dbReference type="Gene3D" id="1.20.5.510">
    <property type="entry name" value="Single helix bin"/>
    <property type="match status" value="1"/>
</dbReference>
<protein>
    <submittedName>
        <fullName evidence="7">Uncharacterized protein</fullName>
    </submittedName>
</protein>
<dbReference type="GO" id="GO:0016020">
    <property type="term" value="C:membrane"/>
    <property type="evidence" value="ECO:0007669"/>
    <property type="project" value="UniProtKB-SubCell"/>
</dbReference>
<feature type="compositionally biased region" description="Basic and acidic residues" evidence="5">
    <location>
        <begin position="294"/>
        <end position="305"/>
    </location>
</feature>
<feature type="region of interest" description="Disordered" evidence="5">
    <location>
        <begin position="1"/>
        <end position="99"/>
    </location>
</feature>
<keyword evidence="2 6" id="KW-0812">Transmembrane</keyword>
<organism evidence="7 8">
    <name type="scientific">Lactarius akahatsu</name>
    <dbReference type="NCBI Taxonomy" id="416441"/>
    <lineage>
        <taxon>Eukaryota</taxon>
        <taxon>Fungi</taxon>
        <taxon>Dikarya</taxon>
        <taxon>Basidiomycota</taxon>
        <taxon>Agaricomycotina</taxon>
        <taxon>Agaricomycetes</taxon>
        <taxon>Russulales</taxon>
        <taxon>Russulaceae</taxon>
        <taxon>Lactarius</taxon>
    </lineage>
</organism>
<keyword evidence="4 6" id="KW-0472">Membrane</keyword>
<feature type="compositionally biased region" description="Low complexity" evidence="5">
    <location>
        <begin position="259"/>
        <end position="275"/>
    </location>
</feature>
<dbReference type="PANTHER" id="PTHR15549">
    <property type="entry name" value="PAIRED IMMUNOGLOBULIN-LIKE TYPE 2 RECEPTOR"/>
    <property type="match status" value="1"/>
</dbReference>
<evidence type="ECO:0000313" key="7">
    <source>
        <dbReference type="EMBL" id="KAH8981875.1"/>
    </source>
</evidence>
<gene>
    <name evidence="7" type="ORF">EDB92DRAFT_143172</name>
</gene>
<dbReference type="EMBL" id="JAKELL010000109">
    <property type="protein sequence ID" value="KAH8981875.1"/>
    <property type="molecule type" value="Genomic_DNA"/>
</dbReference>
<dbReference type="AlphaFoldDB" id="A0AAD4Q978"/>
<evidence type="ECO:0000256" key="2">
    <source>
        <dbReference type="ARBA" id="ARBA00022692"/>
    </source>
</evidence>
<feature type="compositionally biased region" description="Low complexity" evidence="5">
    <location>
        <begin position="89"/>
        <end position="99"/>
    </location>
</feature>
<evidence type="ECO:0000256" key="5">
    <source>
        <dbReference type="SAM" id="MobiDB-lite"/>
    </source>
</evidence>
<feature type="compositionally biased region" description="Low complexity" evidence="5">
    <location>
        <begin position="217"/>
        <end position="226"/>
    </location>
</feature>
<dbReference type="GO" id="GO:0071944">
    <property type="term" value="C:cell periphery"/>
    <property type="evidence" value="ECO:0007669"/>
    <property type="project" value="UniProtKB-ARBA"/>
</dbReference>